<dbReference type="EMBL" id="CP037901">
    <property type="protein sequence ID" value="QBP13824.1"/>
    <property type="molecule type" value="Genomic_DNA"/>
</dbReference>
<name>A0A482J4A0_9BURK</name>
<accession>A0A482J4A0</accession>
<reference evidence="1 2" key="1">
    <citation type="submission" date="2019-03" db="EMBL/GenBank/DDBJ databases">
        <title>Comparative insights into the high quality Complete genome sequence of highly metal resistant Cupriavidus metallidurans strain BS1 isolated from a gold-copper mine.</title>
        <authorList>
            <person name="Mazhar H.S."/>
            <person name="Rensing C."/>
        </authorList>
    </citation>
    <scope>NUCLEOTIDE SEQUENCE [LARGE SCALE GENOMIC DNA]</scope>
    <source>
        <strain evidence="1 2">BS1</strain>
    </source>
</reference>
<proteinExistence type="predicted"/>
<organism evidence="1 2">
    <name type="scientific">Cupriavidus metallidurans</name>
    <dbReference type="NCBI Taxonomy" id="119219"/>
    <lineage>
        <taxon>Bacteria</taxon>
        <taxon>Pseudomonadati</taxon>
        <taxon>Pseudomonadota</taxon>
        <taxon>Betaproteobacteria</taxon>
        <taxon>Burkholderiales</taxon>
        <taxon>Burkholderiaceae</taxon>
        <taxon>Cupriavidus</taxon>
    </lineage>
</organism>
<dbReference type="Proteomes" id="UP000253772">
    <property type="component" value="Chromosome c2"/>
</dbReference>
<dbReference type="AlphaFoldDB" id="A0A482J4A0"/>
<sequence>MITKGNRKQHAAEAQQSLYFYALRCDFDDFAAQQRRLLVEQGNVRIQRAACQFQRFNTFPWRRCCARHRPMCRFCRISATV</sequence>
<evidence type="ECO:0000313" key="2">
    <source>
        <dbReference type="Proteomes" id="UP000253772"/>
    </source>
</evidence>
<gene>
    <name evidence="1" type="ORF">DDF84_030115</name>
</gene>
<evidence type="ECO:0000313" key="1">
    <source>
        <dbReference type="EMBL" id="QBP13824.1"/>
    </source>
</evidence>
<protein>
    <submittedName>
        <fullName evidence="1">Uncharacterized protein</fullName>
    </submittedName>
</protein>